<accession>A0A1Q3FNE3</accession>
<protein>
    <recommendedName>
        <fullName evidence="5">Protein grindelwald</fullName>
    </recommendedName>
</protein>
<keyword evidence="2" id="KW-0812">Transmembrane</keyword>
<keyword evidence="3" id="KW-0732">Signal</keyword>
<feature type="signal peptide" evidence="3">
    <location>
        <begin position="1"/>
        <end position="17"/>
    </location>
</feature>
<keyword evidence="2" id="KW-1133">Transmembrane helix</keyword>
<proteinExistence type="predicted"/>
<organism evidence="4">
    <name type="scientific">Culex tarsalis</name>
    <name type="common">Encephalitis mosquito</name>
    <dbReference type="NCBI Taxonomy" id="7177"/>
    <lineage>
        <taxon>Eukaryota</taxon>
        <taxon>Metazoa</taxon>
        <taxon>Ecdysozoa</taxon>
        <taxon>Arthropoda</taxon>
        <taxon>Hexapoda</taxon>
        <taxon>Insecta</taxon>
        <taxon>Pterygota</taxon>
        <taxon>Neoptera</taxon>
        <taxon>Endopterygota</taxon>
        <taxon>Diptera</taxon>
        <taxon>Nematocera</taxon>
        <taxon>Culicoidea</taxon>
        <taxon>Culicidae</taxon>
        <taxon>Culicinae</taxon>
        <taxon>Culicini</taxon>
        <taxon>Culex</taxon>
        <taxon>Culex</taxon>
    </lineage>
</organism>
<dbReference type="AlphaFoldDB" id="A0A1Q3FNE3"/>
<sequence>MSSKVVWFGLAVTAALAVVSIGAEMEFCNETKPCKEDEYCDGHSSVCAHCSQICTAGRPEFSEVDCSGRCKDYLILQRIATLENNLYTTIIIFAVVLVLLAVTVAIIIGQWSRKNGHLSCARLKRLIRKDEKPNPPAMEYTHENPHTKSPKLNARSSVGSSIHNGPLPLPPSAVGSVATVSPSSVYMGTEGNGSVRTTFTSLNSQYSPSEVWRDNYAYENGGLAVTPTENNYEYVDAKMNLRRN</sequence>
<evidence type="ECO:0000313" key="4">
    <source>
        <dbReference type="EMBL" id="JAV29115.1"/>
    </source>
</evidence>
<keyword evidence="2" id="KW-0472">Membrane</keyword>
<name>A0A1Q3FNE3_CULTA</name>
<feature type="chain" id="PRO_5013360997" description="Protein grindelwald" evidence="3">
    <location>
        <begin position="18"/>
        <end position="244"/>
    </location>
</feature>
<evidence type="ECO:0000256" key="2">
    <source>
        <dbReference type="SAM" id="Phobius"/>
    </source>
</evidence>
<evidence type="ECO:0008006" key="5">
    <source>
        <dbReference type="Google" id="ProtNLM"/>
    </source>
</evidence>
<feature type="transmembrane region" description="Helical" evidence="2">
    <location>
        <begin position="86"/>
        <end position="108"/>
    </location>
</feature>
<evidence type="ECO:0000256" key="3">
    <source>
        <dbReference type="SAM" id="SignalP"/>
    </source>
</evidence>
<evidence type="ECO:0000256" key="1">
    <source>
        <dbReference type="SAM" id="MobiDB-lite"/>
    </source>
</evidence>
<feature type="region of interest" description="Disordered" evidence="1">
    <location>
        <begin position="131"/>
        <end position="161"/>
    </location>
</feature>
<reference evidence="4" key="1">
    <citation type="submission" date="2017-01" db="EMBL/GenBank/DDBJ databases">
        <title>A deep insight into the sialotranscriptome of adult male and female Cluex tarsalis mosquitoes.</title>
        <authorList>
            <person name="Ribeiro J.M."/>
            <person name="Moreira F."/>
            <person name="Bernard K.A."/>
            <person name="Calvo E."/>
        </authorList>
    </citation>
    <scope>NUCLEOTIDE SEQUENCE</scope>
    <source>
        <strain evidence="4">Kern County</strain>
        <tissue evidence="4">Salivary glands</tissue>
    </source>
</reference>
<dbReference type="EMBL" id="GFDL01005930">
    <property type="protein sequence ID" value="JAV29115.1"/>
    <property type="molecule type" value="Transcribed_RNA"/>
</dbReference>